<dbReference type="Proteomes" id="UP000887159">
    <property type="component" value="Unassembled WGS sequence"/>
</dbReference>
<comment type="caution">
    <text evidence="1">The sequence shown here is derived from an EMBL/GenBank/DDBJ whole genome shotgun (WGS) entry which is preliminary data.</text>
</comment>
<dbReference type="EMBL" id="BMAU01021376">
    <property type="protein sequence ID" value="GFY26575.1"/>
    <property type="molecule type" value="Genomic_DNA"/>
</dbReference>
<sequence length="178" mass="19581">MTPRCLKCGKDNRTGDCTIPGKIEKPRCINCNQEGHVASLRSCTAFPKIKPKKGEAQNNNKPKNAQKKIIPATRPVEANVSFTNVCSGKINQQMATTGEITALKSQESPRLTTQSEGASPTNEDFGSFAMYIAELQNITAKFPEIFQALEDMSKETNDINKLNIFLKGVARSFNKAQK</sequence>
<evidence type="ECO:0000313" key="2">
    <source>
        <dbReference type="Proteomes" id="UP000887159"/>
    </source>
</evidence>
<keyword evidence="2" id="KW-1185">Reference proteome</keyword>
<protein>
    <submittedName>
        <fullName evidence="1">Nucleic-acid-binding protein from transposon X-element</fullName>
    </submittedName>
</protein>
<accession>A0A8X6W1Z3</accession>
<dbReference type="AlphaFoldDB" id="A0A8X6W1Z3"/>
<evidence type="ECO:0000313" key="1">
    <source>
        <dbReference type="EMBL" id="GFY26575.1"/>
    </source>
</evidence>
<reference evidence="1" key="1">
    <citation type="submission" date="2020-08" db="EMBL/GenBank/DDBJ databases">
        <title>Multicomponent nature underlies the extraordinary mechanical properties of spider dragline silk.</title>
        <authorList>
            <person name="Kono N."/>
            <person name="Nakamura H."/>
            <person name="Mori M."/>
            <person name="Yoshida Y."/>
            <person name="Ohtoshi R."/>
            <person name="Malay A.D."/>
            <person name="Moran D.A.P."/>
            <person name="Tomita M."/>
            <person name="Numata K."/>
            <person name="Arakawa K."/>
        </authorList>
    </citation>
    <scope>NUCLEOTIDE SEQUENCE</scope>
</reference>
<name>A0A8X6W1Z3_TRICX</name>
<organism evidence="1 2">
    <name type="scientific">Trichonephila clavipes</name>
    <name type="common">Golden silk orbweaver</name>
    <name type="synonym">Nephila clavipes</name>
    <dbReference type="NCBI Taxonomy" id="2585209"/>
    <lineage>
        <taxon>Eukaryota</taxon>
        <taxon>Metazoa</taxon>
        <taxon>Ecdysozoa</taxon>
        <taxon>Arthropoda</taxon>
        <taxon>Chelicerata</taxon>
        <taxon>Arachnida</taxon>
        <taxon>Araneae</taxon>
        <taxon>Araneomorphae</taxon>
        <taxon>Entelegynae</taxon>
        <taxon>Araneoidea</taxon>
        <taxon>Nephilidae</taxon>
        <taxon>Trichonephila</taxon>
    </lineage>
</organism>
<gene>
    <name evidence="1" type="primary">ORF1_58</name>
    <name evidence="1" type="ORF">TNCV_2879051</name>
</gene>
<proteinExistence type="predicted"/>